<dbReference type="PROSITE" id="PS51186">
    <property type="entry name" value="GNAT"/>
    <property type="match status" value="1"/>
</dbReference>
<dbReference type="Gene3D" id="3.40.630.30">
    <property type="match status" value="1"/>
</dbReference>
<accession>A0A7J5B025</accession>
<dbReference type="OrthoDB" id="9799092at2"/>
<dbReference type="EMBL" id="WBJX01000004">
    <property type="protein sequence ID" value="KAB1637111.1"/>
    <property type="molecule type" value="Genomic_DNA"/>
</dbReference>
<keyword evidence="1 4" id="KW-0808">Transferase</keyword>
<gene>
    <name evidence="4" type="ORF">F8O03_12505</name>
</gene>
<evidence type="ECO:0000313" key="4">
    <source>
        <dbReference type="EMBL" id="KAB1637111.1"/>
    </source>
</evidence>
<protein>
    <submittedName>
        <fullName evidence="4">GNAT family N-acetyltransferase</fullName>
    </submittedName>
</protein>
<dbReference type="RefSeq" id="WP_151424150.1">
    <property type="nucleotide sequence ID" value="NZ_WBJX01000004.1"/>
</dbReference>
<evidence type="ECO:0000259" key="3">
    <source>
        <dbReference type="PROSITE" id="PS51186"/>
    </source>
</evidence>
<dbReference type="PANTHER" id="PTHR43877">
    <property type="entry name" value="AMINOALKYLPHOSPHONATE N-ACETYLTRANSFERASE-RELATED-RELATED"/>
    <property type="match status" value="1"/>
</dbReference>
<name>A0A7J5B025_9MICO</name>
<keyword evidence="2" id="KW-0012">Acyltransferase</keyword>
<dbReference type="Proteomes" id="UP000490386">
    <property type="component" value="Unassembled WGS sequence"/>
</dbReference>
<evidence type="ECO:0000256" key="2">
    <source>
        <dbReference type="ARBA" id="ARBA00023315"/>
    </source>
</evidence>
<dbReference type="SUPFAM" id="SSF55729">
    <property type="entry name" value="Acyl-CoA N-acyltransferases (Nat)"/>
    <property type="match status" value="1"/>
</dbReference>
<proteinExistence type="predicted"/>
<dbReference type="GO" id="GO:0016747">
    <property type="term" value="F:acyltransferase activity, transferring groups other than amino-acyl groups"/>
    <property type="evidence" value="ECO:0007669"/>
    <property type="project" value="InterPro"/>
</dbReference>
<keyword evidence="5" id="KW-1185">Reference proteome</keyword>
<organism evidence="4 5">
    <name type="scientific">Pseudoclavibacter terrae</name>
    <dbReference type="NCBI Taxonomy" id="1530195"/>
    <lineage>
        <taxon>Bacteria</taxon>
        <taxon>Bacillati</taxon>
        <taxon>Actinomycetota</taxon>
        <taxon>Actinomycetes</taxon>
        <taxon>Micrococcales</taxon>
        <taxon>Microbacteriaceae</taxon>
        <taxon>Pseudoclavibacter</taxon>
    </lineage>
</organism>
<dbReference type="InterPro" id="IPR050832">
    <property type="entry name" value="Bact_Acetyltransf"/>
</dbReference>
<dbReference type="InterPro" id="IPR000182">
    <property type="entry name" value="GNAT_dom"/>
</dbReference>
<dbReference type="InterPro" id="IPR016181">
    <property type="entry name" value="Acyl_CoA_acyltransferase"/>
</dbReference>
<reference evidence="4 5" key="1">
    <citation type="submission" date="2019-09" db="EMBL/GenBank/DDBJ databases">
        <title>Phylogeny of genus Pseudoclavibacter and closely related genus.</title>
        <authorList>
            <person name="Li Y."/>
        </authorList>
    </citation>
    <scope>NUCLEOTIDE SEQUENCE [LARGE SCALE GENOMIC DNA]</scope>
    <source>
        <strain evidence="4 5">THG-MD12</strain>
    </source>
</reference>
<sequence>MTEAQFTIRATMPDDWRAVRAIRLEMLKDTPIAYTETLSEAFGHDEREWRRRGARGDAADGISLVAELDGGTWVGTMGCVSFRDEPWPMLVSVYVAEGYRGRAAGVTDALLGEVEAWASSRASGLMLHVHEDNARARAAYERRGFVATGSTIPYPLNRRQRELEMVKRL</sequence>
<evidence type="ECO:0000313" key="5">
    <source>
        <dbReference type="Proteomes" id="UP000490386"/>
    </source>
</evidence>
<evidence type="ECO:0000256" key="1">
    <source>
        <dbReference type="ARBA" id="ARBA00022679"/>
    </source>
</evidence>
<dbReference type="Pfam" id="PF00583">
    <property type="entry name" value="Acetyltransf_1"/>
    <property type="match status" value="1"/>
</dbReference>
<dbReference type="CDD" id="cd04301">
    <property type="entry name" value="NAT_SF"/>
    <property type="match status" value="1"/>
</dbReference>
<feature type="domain" description="N-acetyltransferase" evidence="3">
    <location>
        <begin position="6"/>
        <end position="169"/>
    </location>
</feature>
<dbReference type="AlphaFoldDB" id="A0A7J5B025"/>
<comment type="caution">
    <text evidence="4">The sequence shown here is derived from an EMBL/GenBank/DDBJ whole genome shotgun (WGS) entry which is preliminary data.</text>
</comment>